<proteinExistence type="predicted"/>
<dbReference type="Pfam" id="PF12906">
    <property type="entry name" value="RINGv"/>
    <property type="match status" value="1"/>
</dbReference>
<dbReference type="InterPro" id="IPR011016">
    <property type="entry name" value="Znf_RING-CH"/>
</dbReference>
<feature type="compositionally biased region" description="Basic and acidic residues" evidence="10">
    <location>
        <begin position="212"/>
        <end position="224"/>
    </location>
</feature>
<evidence type="ECO:0000259" key="12">
    <source>
        <dbReference type="PROSITE" id="PS50089"/>
    </source>
</evidence>
<keyword evidence="6" id="KW-0862">Zinc</keyword>
<evidence type="ECO:0000256" key="10">
    <source>
        <dbReference type="SAM" id="MobiDB-lite"/>
    </source>
</evidence>
<organism evidence="14">
    <name type="scientific">Tetraodon nigroviridis</name>
    <name type="common">Spotted green pufferfish</name>
    <name type="synonym">Chelonodon nigroviridis</name>
    <dbReference type="NCBI Taxonomy" id="99883"/>
    <lineage>
        <taxon>Eukaryota</taxon>
        <taxon>Metazoa</taxon>
        <taxon>Chordata</taxon>
        <taxon>Craniata</taxon>
        <taxon>Vertebrata</taxon>
        <taxon>Euteleostomi</taxon>
        <taxon>Actinopterygii</taxon>
        <taxon>Neopterygii</taxon>
        <taxon>Teleostei</taxon>
        <taxon>Neoteleostei</taxon>
        <taxon>Acanthomorphata</taxon>
        <taxon>Eupercaria</taxon>
        <taxon>Tetraodontiformes</taxon>
        <taxon>Tetradontoidea</taxon>
        <taxon>Tetraodontidae</taxon>
        <taxon>Tetraodon</taxon>
    </lineage>
</organism>
<evidence type="ECO:0000256" key="7">
    <source>
        <dbReference type="ARBA" id="ARBA00022859"/>
    </source>
</evidence>
<dbReference type="GO" id="GO:0005765">
    <property type="term" value="C:lysosomal membrane"/>
    <property type="evidence" value="ECO:0007669"/>
    <property type="project" value="UniProtKB-SubCell"/>
</dbReference>
<feature type="compositionally biased region" description="Basic and acidic residues" evidence="10">
    <location>
        <begin position="241"/>
        <end position="250"/>
    </location>
</feature>
<evidence type="ECO:0000256" key="9">
    <source>
        <dbReference type="PROSITE-ProRule" id="PRU00175"/>
    </source>
</evidence>
<feature type="region of interest" description="Disordered" evidence="10">
    <location>
        <begin position="1"/>
        <end position="276"/>
    </location>
</feature>
<dbReference type="PROSITE" id="PS50089">
    <property type="entry name" value="ZF_RING_2"/>
    <property type="match status" value="1"/>
</dbReference>
<name>Q4RH27_TETNG</name>
<feature type="domain" description="RING-CH-type" evidence="13">
    <location>
        <begin position="278"/>
        <end position="339"/>
    </location>
</feature>
<evidence type="ECO:0000256" key="3">
    <source>
        <dbReference type="ARBA" id="ARBA00004520"/>
    </source>
</evidence>
<dbReference type="GO" id="GO:0008270">
    <property type="term" value="F:zinc ion binding"/>
    <property type="evidence" value="ECO:0007669"/>
    <property type="project" value="UniProtKB-KW"/>
</dbReference>
<evidence type="ECO:0000256" key="4">
    <source>
        <dbReference type="ARBA" id="ARBA00022723"/>
    </source>
</evidence>
<reference evidence="14" key="1">
    <citation type="journal article" date="2004" name="Nature">
        <title>Genome duplication in the teleost fish Tetraodon nigroviridis reveals the early vertebrate proto-karyotype.</title>
        <authorList>
            <person name="Jaillon O."/>
            <person name="Aury J.-M."/>
            <person name="Brunet F."/>
            <person name="Petit J.-L."/>
            <person name="Stange-Thomann N."/>
            <person name="Mauceli E."/>
            <person name="Bouneau L."/>
            <person name="Fischer C."/>
            <person name="Ozouf-Costaz C."/>
            <person name="Bernot A."/>
            <person name="Nicaud S."/>
            <person name="Jaffe D."/>
            <person name="Fisher S."/>
            <person name="Lutfalla G."/>
            <person name="Dossat C."/>
            <person name="Segurens B."/>
            <person name="Dasilva C."/>
            <person name="Salanoubat M."/>
            <person name="Levy M."/>
            <person name="Boudet N."/>
            <person name="Castellano S."/>
            <person name="Anthouard V."/>
            <person name="Jubin C."/>
            <person name="Castelli V."/>
            <person name="Katinka M."/>
            <person name="Vacherie B."/>
            <person name="Biemont C."/>
            <person name="Skalli Z."/>
            <person name="Cattolico L."/>
            <person name="Poulain J."/>
            <person name="De Berardinis V."/>
            <person name="Cruaud C."/>
            <person name="Duprat S."/>
            <person name="Brottier P."/>
            <person name="Coutanceau J.-P."/>
            <person name="Gouzy J."/>
            <person name="Parra G."/>
            <person name="Lardier G."/>
            <person name="Chapple C."/>
            <person name="McKernan K.J."/>
            <person name="McEwan P."/>
            <person name="Bosak S."/>
            <person name="Kellis M."/>
            <person name="Volff J.-N."/>
            <person name="Guigo R."/>
            <person name="Zody M.C."/>
            <person name="Mesirov J."/>
            <person name="Lindblad-Toh K."/>
            <person name="Birren B."/>
            <person name="Nusbaum C."/>
            <person name="Kahn D."/>
            <person name="Robinson-Rechavi M."/>
            <person name="Laudet V."/>
            <person name="Schachter V."/>
            <person name="Quetier F."/>
            <person name="Saurin W."/>
            <person name="Scarpelli C."/>
            <person name="Wincker P."/>
            <person name="Lander E.S."/>
            <person name="Weissenbach J."/>
            <person name="Roest Crollius H."/>
        </authorList>
    </citation>
    <scope>NUCLEOTIDE SEQUENCE [LARGE SCALE GENOMIC DNA]</scope>
</reference>
<dbReference type="KEGG" id="tng:GSTEN00034543G001"/>
<feature type="transmembrane region" description="Helical" evidence="11">
    <location>
        <begin position="361"/>
        <end position="382"/>
    </location>
</feature>
<evidence type="ECO:0000256" key="1">
    <source>
        <dbReference type="ARBA" id="ARBA00004155"/>
    </source>
</evidence>
<feature type="compositionally biased region" description="Basic residues" evidence="10">
    <location>
        <begin position="96"/>
        <end position="106"/>
    </location>
</feature>
<keyword evidence="11" id="KW-0812">Transmembrane</keyword>
<reference evidence="14" key="2">
    <citation type="submission" date="2004-02" db="EMBL/GenBank/DDBJ databases">
        <authorList>
            <consortium name="Genoscope"/>
            <consortium name="Whitehead Institute Centre for Genome Research"/>
        </authorList>
    </citation>
    <scope>NUCLEOTIDE SEQUENCE</scope>
</reference>
<feature type="transmembrane region" description="Helical" evidence="11">
    <location>
        <begin position="402"/>
        <end position="422"/>
    </location>
</feature>
<keyword evidence="8" id="KW-0968">Cytoplasmic vesicle</keyword>
<evidence type="ECO:0000256" key="8">
    <source>
        <dbReference type="ARBA" id="ARBA00023329"/>
    </source>
</evidence>
<gene>
    <name evidence="14" type="ORF">GSTENG00034543001</name>
</gene>
<dbReference type="PANTHER" id="PTHR45981">
    <property type="entry name" value="LD02310P"/>
    <property type="match status" value="1"/>
</dbReference>
<dbReference type="OrthoDB" id="264354at2759"/>
<feature type="non-terminal residue" evidence="14">
    <location>
        <position position="449"/>
    </location>
</feature>
<dbReference type="SMART" id="SM00744">
    <property type="entry name" value="RINGv"/>
    <property type="match status" value="1"/>
</dbReference>
<evidence type="ECO:0000256" key="2">
    <source>
        <dbReference type="ARBA" id="ARBA00004439"/>
    </source>
</evidence>
<keyword evidence="11" id="KW-0472">Membrane</keyword>
<feature type="compositionally biased region" description="Low complexity" evidence="10">
    <location>
        <begin position="27"/>
        <end position="66"/>
    </location>
</feature>
<keyword evidence="7" id="KW-0391">Immunity</keyword>
<protein>
    <submittedName>
        <fullName evidence="14">(spotted green pufferfish) hypothetical protein</fullName>
    </submittedName>
</protein>
<accession>Q4RH27</accession>
<feature type="domain" description="RING-type" evidence="12">
    <location>
        <begin position="286"/>
        <end position="333"/>
    </location>
</feature>
<comment type="subcellular location">
    <subcellularLocation>
        <location evidence="2">Cytoplasmic vesicle membrane</location>
        <topology evidence="2">Multi-pass membrane protein</topology>
    </subcellularLocation>
    <subcellularLocation>
        <location evidence="3">Early endosome membrane</location>
        <topology evidence="3">Multi-pass membrane protein</topology>
    </subcellularLocation>
    <subcellularLocation>
        <location evidence="1">Lysosome membrane</location>
        <topology evidence="1">Multi-pass membrane protein</topology>
    </subcellularLocation>
</comment>
<evidence type="ECO:0000256" key="6">
    <source>
        <dbReference type="ARBA" id="ARBA00022833"/>
    </source>
</evidence>
<feature type="compositionally biased region" description="Basic residues" evidence="10">
    <location>
        <begin position="183"/>
        <end position="192"/>
    </location>
</feature>
<comment type="caution">
    <text evidence="14">The sequence shown here is derived from an EMBL/GenBank/DDBJ whole genome shotgun (WGS) entry which is preliminary data.</text>
</comment>
<feature type="compositionally biased region" description="Basic and acidic residues" evidence="10">
    <location>
        <begin position="170"/>
        <end position="182"/>
    </location>
</feature>
<dbReference type="AlphaFoldDB" id="Q4RH27"/>
<dbReference type="InterPro" id="IPR013083">
    <property type="entry name" value="Znf_RING/FYVE/PHD"/>
</dbReference>
<keyword evidence="5 9" id="KW-0863">Zinc-finger</keyword>
<sequence>MPVQQISVAPARETGSQGKGLGGSKDSAQAGRSGSRSGSISKASSSALTAAPRSVISSSQDTSSSSHLACLEEGAGPRQPNKHSHARGSSAPPQKQVKRRHRRKKSIGSANDGAESKREQTDRTDRSERSLSSDRSEHGEKRERSSRTRRELPPRLRRSGAPQTDSSSEEEARRQARSWSKEKARRARRRSGSSRERDGLKRRHNSQVSVRGDGRNSRSEEKKKSSQSQNSEDSSSPAEGGEEHITKSYQEKGPGGGDLSAPTAQPSGVNGGAPAPFSDDSEMEVCRICHCEGDDDCPLIMPCRCTGSLSFVHQGCLNQWIKSSDTRCCELCKFDFVMETKLKPLRKWEKLHMSKGERRKIFSSVLFHLLAIVCTMLPVYVLVKRTAEEIRLGKNGVLEWPFWTKLIVVAIGCTGGLIFMYVQCKVYLQLWRRLKAFNRIITVQNCPEK</sequence>
<dbReference type="GO" id="GO:0031901">
    <property type="term" value="C:early endosome membrane"/>
    <property type="evidence" value="ECO:0007669"/>
    <property type="project" value="UniProtKB-SubCell"/>
</dbReference>
<dbReference type="SUPFAM" id="SSF57850">
    <property type="entry name" value="RING/U-box"/>
    <property type="match status" value="1"/>
</dbReference>
<evidence type="ECO:0000259" key="13">
    <source>
        <dbReference type="PROSITE" id="PS51292"/>
    </source>
</evidence>
<evidence type="ECO:0000256" key="5">
    <source>
        <dbReference type="ARBA" id="ARBA00022771"/>
    </source>
</evidence>
<feature type="compositionally biased region" description="Low complexity" evidence="10">
    <location>
        <begin position="226"/>
        <end position="236"/>
    </location>
</feature>
<evidence type="ECO:0000256" key="11">
    <source>
        <dbReference type="SAM" id="Phobius"/>
    </source>
</evidence>
<keyword evidence="11" id="KW-1133">Transmembrane helix</keyword>
<dbReference type="InterPro" id="IPR001841">
    <property type="entry name" value="Znf_RING"/>
</dbReference>
<evidence type="ECO:0000313" key="14">
    <source>
        <dbReference type="EMBL" id="CAG12305.1"/>
    </source>
</evidence>
<keyword evidence="4" id="KW-0479">Metal-binding</keyword>
<feature type="compositionally biased region" description="Basic and acidic residues" evidence="10">
    <location>
        <begin position="114"/>
        <end position="154"/>
    </location>
</feature>
<dbReference type="EMBL" id="CAAE01015072">
    <property type="protein sequence ID" value="CAG12305.1"/>
    <property type="molecule type" value="Genomic_DNA"/>
</dbReference>
<dbReference type="GO" id="GO:0002376">
    <property type="term" value="P:immune system process"/>
    <property type="evidence" value="ECO:0007669"/>
    <property type="project" value="UniProtKB-KW"/>
</dbReference>
<dbReference type="Gene3D" id="3.30.40.10">
    <property type="entry name" value="Zinc/RING finger domain, C3HC4 (zinc finger)"/>
    <property type="match status" value="1"/>
</dbReference>
<dbReference type="PROSITE" id="PS51292">
    <property type="entry name" value="ZF_RING_CH"/>
    <property type="match status" value="1"/>
</dbReference>